<comment type="caution">
    <text evidence="1">The sequence shown here is derived from an EMBL/GenBank/DDBJ whole genome shotgun (WGS) entry which is preliminary data.</text>
</comment>
<evidence type="ECO:0000313" key="1">
    <source>
        <dbReference type="EMBL" id="CAG8617218.1"/>
    </source>
</evidence>
<dbReference type="EMBL" id="CAJVPT010016197">
    <property type="protein sequence ID" value="CAG8617218.1"/>
    <property type="molecule type" value="Genomic_DNA"/>
</dbReference>
<organism evidence="1 2">
    <name type="scientific">Acaulospora colombiana</name>
    <dbReference type="NCBI Taxonomy" id="27376"/>
    <lineage>
        <taxon>Eukaryota</taxon>
        <taxon>Fungi</taxon>
        <taxon>Fungi incertae sedis</taxon>
        <taxon>Mucoromycota</taxon>
        <taxon>Glomeromycotina</taxon>
        <taxon>Glomeromycetes</taxon>
        <taxon>Diversisporales</taxon>
        <taxon>Acaulosporaceae</taxon>
        <taxon>Acaulospora</taxon>
    </lineage>
</organism>
<proteinExistence type="predicted"/>
<name>A0ACA9MZU2_9GLOM</name>
<accession>A0ACA9MZU2</accession>
<keyword evidence="2" id="KW-1185">Reference proteome</keyword>
<evidence type="ECO:0000313" key="2">
    <source>
        <dbReference type="Proteomes" id="UP000789525"/>
    </source>
</evidence>
<gene>
    <name evidence="1" type="ORF">ACOLOM_LOCUS7211</name>
</gene>
<sequence length="204" mass="23112">MAKVATEFFNRYKLSPQTSLSQLSNYVEELAGKLSDGKTKEQAGRARDQARRRFRELGLSEEQVYTLIPKQAPGRRVVGRDPIKVIAENIMKNDISPEKINEIANDLVNTAPNVVAGASRLTYLRKELEILGADSPTLESTSIPQITKESQKKQNERHELNEDKGMDCPKFFYSENVQDRLSNCDITKPPSMQNLIDVMLRKMV</sequence>
<reference evidence="1" key="1">
    <citation type="submission" date="2021-06" db="EMBL/GenBank/DDBJ databases">
        <authorList>
            <person name="Kallberg Y."/>
            <person name="Tangrot J."/>
            <person name="Rosling A."/>
        </authorList>
    </citation>
    <scope>NUCLEOTIDE SEQUENCE</scope>
    <source>
        <strain evidence="1">CL356</strain>
    </source>
</reference>
<dbReference type="Proteomes" id="UP000789525">
    <property type="component" value="Unassembled WGS sequence"/>
</dbReference>
<protein>
    <submittedName>
        <fullName evidence="1">5332_t:CDS:1</fullName>
    </submittedName>
</protein>